<keyword evidence="5" id="KW-0418">Kinase</keyword>
<dbReference type="PANTHER" id="PTHR22983:SF6">
    <property type="entry name" value="SERINE_THREONINE-PROTEIN KINASE 36"/>
    <property type="match status" value="1"/>
</dbReference>
<keyword evidence="12" id="KW-1185">Reference proteome</keyword>
<evidence type="ECO:0000259" key="10">
    <source>
        <dbReference type="PROSITE" id="PS50011"/>
    </source>
</evidence>
<dbReference type="PROSITE" id="PS00108">
    <property type="entry name" value="PROTEIN_KINASE_ST"/>
    <property type="match status" value="1"/>
</dbReference>
<dbReference type="EC" id="2.7.11.1" evidence="1"/>
<dbReference type="AlphaFoldDB" id="A0A8S1IWE4"/>
<evidence type="ECO:0000256" key="4">
    <source>
        <dbReference type="ARBA" id="ARBA00022741"/>
    </source>
</evidence>
<name>A0A8S1IWE4_9CHLO</name>
<protein>
    <recommendedName>
        <fullName evidence="1">non-specific serine/threonine protein kinase</fullName>
        <ecNumber evidence="1">2.7.11.1</ecNumber>
    </recommendedName>
</protein>
<evidence type="ECO:0000256" key="5">
    <source>
        <dbReference type="ARBA" id="ARBA00022777"/>
    </source>
</evidence>
<evidence type="ECO:0000256" key="2">
    <source>
        <dbReference type="ARBA" id="ARBA00022527"/>
    </source>
</evidence>
<dbReference type="InterPro" id="IPR000719">
    <property type="entry name" value="Prot_kinase_dom"/>
</dbReference>
<keyword evidence="2" id="KW-0723">Serine/threonine-protein kinase</keyword>
<dbReference type="OrthoDB" id="266718at2759"/>
<keyword evidence="4" id="KW-0547">Nucleotide-binding</keyword>
<evidence type="ECO:0000256" key="1">
    <source>
        <dbReference type="ARBA" id="ARBA00012513"/>
    </source>
</evidence>
<feature type="compositionally biased region" description="Basic and acidic residues" evidence="9">
    <location>
        <begin position="276"/>
        <end position="287"/>
    </location>
</feature>
<evidence type="ECO:0000256" key="8">
    <source>
        <dbReference type="ARBA" id="ARBA00048679"/>
    </source>
</evidence>
<organism evidence="11 12">
    <name type="scientific">Ostreobium quekettii</name>
    <dbReference type="NCBI Taxonomy" id="121088"/>
    <lineage>
        <taxon>Eukaryota</taxon>
        <taxon>Viridiplantae</taxon>
        <taxon>Chlorophyta</taxon>
        <taxon>core chlorophytes</taxon>
        <taxon>Ulvophyceae</taxon>
        <taxon>TCBD clade</taxon>
        <taxon>Bryopsidales</taxon>
        <taxon>Ostreobineae</taxon>
        <taxon>Ostreobiaceae</taxon>
        <taxon>Ostreobium</taxon>
    </lineage>
</organism>
<dbReference type="InterPro" id="IPR011009">
    <property type="entry name" value="Kinase-like_dom_sf"/>
</dbReference>
<reference evidence="11" key="1">
    <citation type="submission" date="2020-12" db="EMBL/GenBank/DDBJ databases">
        <authorList>
            <person name="Iha C."/>
        </authorList>
    </citation>
    <scope>NUCLEOTIDE SEQUENCE</scope>
</reference>
<evidence type="ECO:0000256" key="7">
    <source>
        <dbReference type="ARBA" id="ARBA00047899"/>
    </source>
</evidence>
<comment type="catalytic activity">
    <reaction evidence="8">
        <text>L-seryl-[protein] + ATP = O-phospho-L-seryl-[protein] + ADP + H(+)</text>
        <dbReference type="Rhea" id="RHEA:17989"/>
        <dbReference type="Rhea" id="RHEA-COMP:9863"/>
        <dbReference type="Rhea" id="RHEA-COMP:11604"/>
        <dbReference type="ChEBI" id="CHEBI:15378"/>
        <dbReference type="ChEBI" id="CHEBI:29999"/>
        <dbReference type="ChEBI" id="CHEBI:30616"/>
        <dbReference type="ChEBI" id="CHEBI:83421"/>
        <dbReference type="ChEBI" id="CHEBI:456216"/>
        <dbReference type="EC" id="2.7.11.1"/>
    </reaction>
</comment>
<gene>
    <name evidence="11" type="ORF">OSTQU699_LOCUS958</name>
</gene>
<sequence length="510" mass="55443">MPFGGMFSAYVTAHCRPAEFAHGELFEILEDDKYLPEDVVRDISKQLVRALHYLHSNRIIHRDMKPQNILVGADGCVKLCDFGFARAMSCSTMVLTSIKGTPLYMAPELVQEQPYTHTVDLWSLGIILYELHTGYPPFYTNSIYSLIHHIVRDPVKFPANISPEFKSFLKGLLQKKPSDRLGWPKLLSHPFVAETQTEKLKREKALADAMSDTEGVRAWKGEDGAIAGAAQAAAARSHCTSPPTPATPEPRAAHTPVFGRSAGAAPRRNPFTGLPREGESGTNRRDLTPAVSNGSGGASHSRSPRSPQSVTAPSCLASPTSGRSTHGDAAERQPPGAAHGALEVSPAASERSANGMNQRPEEGETRHINNSCTSSEQRHEEELRNLGSLLPSLEASAATPEGCMGLWDDECGVRMIMSHLQAPATESPRLRWIRSSDLRRLLKVAGRLLQFRKETPESDRLGCAIADIARQSLQVDPQAIETTLAVLQAIRQAEAGEQLANGSLVHGILI</sequence>
<feature type="domain" description="Protein kinase" evidence="10">
    <location>
        <begin position="1"/>
        <end position="192"/>
    </location>
</feature>
<dbReference type="EMBL" id="CAJHUC010000362">
    <property type="protein sequence ID" value="CAD7695597.1"/>
    <property type="molecule type" value="Genomic_DNA"/>
</dbReference>
<dbReference type="Proteomes" id="UP000708148">
    <property type="component" value="Unassembled WGS sequence"/>
</dbReference>
<dbReference type="GO" id="GO:0004674">
    <property type="term" value="F:protein serine/threonine kinase activity"/>
    <property type="evidence" value="ECO:0007669"/>
    <property type="project" value="UniProtKB-KW"/>
</dbReference>
<accession>A0A8S1IWE4</accession>
<dbReference type="GO" id="GO:0005524">
    <property type="term" value="F:ATP binding"/>
    <property type="evidence" value="ECO:0007669"/>
    <property type="project" value="UniProtKB-KW"/>
</dbReference>
<proteinExistence type="predicted"/>
<dbReference type="SMART" id="SM00220">
    <property type="entry name" value="S_TKc"/>
    <property type="match status" value="1"/>
</dbReference>
<evidence type="ECO:0000256" key="9">
    <source>
        <dbReference type="SAM" id="MobiDB-lite"/>
    </source>
</evidence>
<evidence type="ECO:0000256" key="6">
    <source>
        <dbReference type="ARBA" id="ARBA00022840"/>
    </source>
</evidence>
<dbReference type="PANTHER" id="PTHR22983">
    <property type="entry name" value="PROTEIN KINASE RELATED"/>
    <property type="match status" value="1"/>
</dbReference>
<keyword evidence="3" id="KW-0808">Transferase</keyword>
<dbReference type="Gene3D" id="1.10.510.10">
    <property type="entry name" value="Transferase(Phosphotransferase) domain 1"/>
    <property type="match status" value="1"/>
</dbReference>
<dbReference type="PROSITE" id="PS50011">
    <property type="entry name" value="PROTEIN_KINASE_DOM"/>
    <property type="match status" value="1"/>
</dbReference>
<evidence type="ECO:0000313" key="11">
    <source>
        <dbReference type="EMBL" id="CAD7695597.1"/>
    </source>
</evidence>
<dbReference type="InterPro" id="IPR008271">
    <property type="entry name" value="Ser/Thr_kinase_AS"/>
</dbReference>
<comment type="caution">
    <text evidence="11">The sequence shown here is derived from an EMBL/GenBank/DDBJ whole genome shotgun (WGS) entry which is preliminary data.</text>
</comment>
<evidence type="ECO:0000256" key="3">
    <source>
        <dbReference type="ARBA" id="ARBA00022679"/>
    </source>
</evidence>
<dbReference type="SUPFAM" id="SSF56112">
    <property type="entry name" value="Protein kinase-like (PK-like)"/>
    <property type="match status" value="1"/>
</dbReference>
<feature type="compositionally biased region" description="Polar residues" evidence="9">
    <location>
        <begin position="290"/>
        <end position="324"/>
    </location>
</feature>
<evidence type="ECO:0000313" key="12">
    <source>
        <dbReference type="Proteomes" id="UP000708148"/>
    </source>
</evidence>
<comment type="catalytic activity">
    <reaction evidence="7">
        <text>L-threonyl-[protein] + ATP = O-phospho-L-threonyl-[protein] + ADP + H(+)</text>
        <dbReference type="Rhea" id="RHEA:46608"/>
        <dbReference type="Rhea" id="RHEA-COMP:11060"/>
        <dbReference type="Rhea" id="RHEA-COMP:11605"/>
        <dbReference type="ChEBI" id="CHEBI:15378"/>
        <dbReference type="ChEBI" id="CHEBI:30013"/>
        <dbReference type="ChEBI" id="CHEBI:30616"/>
        <dbReference type="ChEBI" id="CHEBI:61977"/>
        <dbReference type="ChEBI" id="CHEBI:456216"/>
        <dbReference type="EC" id="2.7.11.1"/>
    </reaction>
</comment>
<feature type="region of interest" description="Disordered" evidence="9">
    <location>
        <begin position="229"/>
        <end position="382"/>
    </location>
</feature>
<keyword evidence="6" id="KW-0067">ATP-binding</keyword>
<dbReference type="Pfam" id="PF00069">
    <property type="entry name" value="Pkinase"/>
    <property type="match status" value="1"/>
</dbReference>
<dbReference type="GO" id="GO:0005737">
    <property type="term" value="C:cytoplasm"/>
    <property type="evidence" value="ECO:0007669"/>
    <property type="project" value="TreeGrafter"/>
</dbReference>